<feature type="region of interest" description="Disordered" evidence="2">
    <location>
        <begin position="1"/>
        <end position="35"/>
    </location>
</feature>
<dbReference type="OMA" id="QHEKSIC"/>
<protein>
    <recommendedName>
        <fullName evidence="3">MATH domain-containing protein</fullName>
    </recommendedName>
</protein>
<accession>A0A401RHL7</accession>
<dbReference type="PANTHER" id="PTHR10131:SF138">
    <property type="entry name" value="RE66324P"/>
    <property type="match status" value="1"/>
</dbReference>
<dbReference type="GO" id="GO:0005164">
    <property type="term" value="F:tumor necrosis factor receptor binding"/>
    <property type="evidence" value="ECO:0007669"/>
    <property type="project" value="TreeGrafter"/>
</dbReference>
<keyword evidence="1" id="KW-0175">Coiled coil</keyword>
<dbReference type="PROSITE" id="PS50144">
    <property type="entry name" value="MATH"/>
    <property type="match status" value="1"/>
</dbReference>
<dbReference type="Pfam" id="PF21355">
    <property type="entry name" value="TRAF-mep_MATH"/>
    <property type="match status" value="1"/>
</dbReference>
<dbReference type="InterPro" id="IPR049342">
    <property type="entry name" value="TRAF1-6_MATH_dom"/>
</dbReference>
<dbReference type="Gene3D" id="2.60.210.10">
    <property type="entry name" value="Apoptosis, Tumor Necrosis Factor Receptor Associated Protein 2, Chain A"/>
    <property type="match status" value="1"/>
</dbReference>
<feature type="coiled-coil region" evidence="1">
    <location>
        <begin position="70"/>
        <end position="97"/>
    </location>
</feature>
<reference evidence="4 5" key="1">
    <citation type="journal article" date="2018" name="Nat. Ecol. Evol.">
        <title>Shark genomes provide insights into elasmobranch evolution and the origin of vertebrates.</title>
        <authorList>
            <person name="Hara Y"/>
            <person name="Yamaguchi K"/>
            <person name="Onimaru K"/>
            <person name="Kadota M"/>
            <person name="Koyanagi M"/>
            <person name="Keeley SD"/>
            <person name="Tatsumi K"/>
            <person name="Tanaka K"/>
            <person name="Motone F"/>
            <person name="Kageyama Y"/>
            <person name="Nozu R"/>
            <person name="Adachi N"/>
            <person name="Nishimura O"/>
            <person name="Nakagawa R"/>
            <person name="Tanegashima C"/>
            <person name="Kiyatake I"/>
            <person name="Matsumoto R"/>
            <person name="Murakumo K"/>
            <person name="Nishida K"/>
            <person name="Terakita A"/>
            <person name="Kuratani S"/>
            <person name="Sato K"/>
            <person name="Hyodo S Kuraku.S."/>
        </authorList>
    </citation>
    <scope>NUCLEOTIDE SEQUENCE [LARGE SCALE GENOMIC DNA]</scope>
</reference>
<dbReference type="Proteomes" id="UP000287033">
    <property type="component" value="Unassembled WGS sequence"/>
</dbReference>
<dbReference type="PANTHER" id="PTHR10131">
    <property type="entry name" value="TNF RECEPTOR ASSOCIATED FACTOR"/>
    <property type="match status" value="1"/>
</dbReference>
<feature type="domain" description="MATH" evidence="3">
    <location>
        <begin position="121"/>
        <end position="202"/>
    </location>
</feature>
<evidence type="ECO:0000313" key="5">
    <source>
        <dbReference type="Proteomes" id="UP000287033"/>
    </source>
</evidence>
<dbReference type="OrthoDB" id="6499288at2759"/>
<proteinExistence type="predicted"/>
<organism evidence="4 5">
    <name type="scientific">Chiloscyllium punctatum</name>
    <name type="common">Brownbanded bambooshark</name>
    <name type="synonym">Hemiscyllium punctatum</name>
    <dbReference type="NCBI Taxonomy" id="137246"/>
    <lineage>
        <taxon>Eukaryota</taxon>
        <taxon>Metazoa</taxon>
        <taxon>Chordata</taxon>
        <taxon>Craniata</taxon>
        <taxon>Vertebrata</taxon>
        <taxon>Chondrichthyes</taxon>
        <taxon>Elasmobranchii</taxon>
        <taxon>Galeomorphii</taxon>
        <taxon>Galeoidea</taxon>
        <taxon>Orectolobiformes</taxon>
        <taxon>Hemiscylliidae</taxon>
        <taxon>Chiloscyllium</taxon>
    </lineage>
</organism>
<sequence>MLEAFRQGLAKQAPGSGASLALPEGVLGDSDGEQLPRDLEEQHDLRVRVQTFENIVTVLNREVASTSNTLMAQERKLKEQETVTAQLRNKIQQHEKSICLKDLVIADLQLRLDILEHTSYDSTLVWAIADFTRKMQDAIDRKVPSIFSPPFFTAHCGYMLCLRLYLNGDGIGANTHLSLFLVIMKGKYDAILEWPFSKKVTQ</sequence>
<dbReference type="InterPro" id="IPR032070">
    <property type="entry name" value="TRAF_BIRC3-bd"/>
</dbReference>
<dbReference type="InterPro" id="IPR008974">
    <property type="entry name" value="TRAF-like"/>
</dbReference>
<keyword evidence="5" id="KW-1185">Reference proteome</keyword>
<dbReference type="SUPFAM" id="SSF49599">
    <property type="entry name" value="TRAF domain-like"/>
    <property type="match status" value="1"/>
</dbReference>
<dbReference type="GO" id="GO:0009898">
    <property type="term" value="C:cytoplasmic side of plasma membrane"/>
    <property type="evidence" value="ECO:0007669"/>
    <property type="project" value="TreeGrafter"/>
</dbReference>
<dbReference type="AlphaFoldDB" id="A0A401RHL7"/>
<gene>
    <name evidence="4" type="ORF">chiPu_0022629</name>
</gene>
<dbReference type="InterPro" id="IPR002083">
    <property type="entry name" value="MATH/TRAF_dom"/>
</dbReference>
<dbReference type="Pfam" id="PF16673">
    <property type="entry name" value="TRAF_BIRC3_bd"/>
    <property type="match status" value="1"/>
</dbReference>
<dbReference type="GO" id="GO:0043122">
    <property type="term" value="P:regulation of canonical NF-kappaB signal transduction"/>
    <property type="evidence" value="ECO:0007669"/>
    <property type="project" value="TreeGrafter"/>
</dbReference>
<dbReference type="STRING" id="137246.A0A401RHL7"/>
<comment type="caution">
    <text evidence="4">The sequence shown here is derived from an EMBL/GenBank/DDBJ whole genome shotgun (WGS) entry which is preliminary data.</text>
</comment>
<evidence type="ECO:0000259" key="3">
    <source>
        <dbReference type="PROSITE" id="PS50144"/>
    </source>
</evidence>
<dbReference type="Gene3D" id="1.20.5.170">
    <property type="match status" value="1"/>
</dbReference>
<dbReference type="EMBL" id="BEZZ01009550">
    <property type="protein sequence ID" value="GCC17610.1"/>
    <property type="molecule type" value="Genomic_DNA"/>
</dbReference>
<evidence type="ECO:0000313" key="4">
    <source>
        <dbReference type="EMBL" id="GCC17610.1"/>
    </source>
</evidence>
<name>A0A401RHL7_CHIPU</name>
<evidence type="ECO:0000256" key="2">
    <source>
        <dbReference type="SAM" id="MobiDB-lite"/>
    </source>
</evidence>
<evidence type="ECO:0000256" key="1">
    <source>
        <dbReference type="SAM" id="Coils"/>
    </source>
</evidence>